<gene>
    <name evidence="1" type="ORF">GM920_01780</name>
</gene>
<comment type="caution">
    <text evidence="1">The sequence shown here is derived from an EMBL/GenBank/DDBJ whole genome shotgun (WGS) entry which is preliminary data.</text>
</comment>
<evidence type="ECO:0000313" key="1">
    <source>
        <dbReference type="EMBL" id="MBB2147631.1"/>
    </source>
</evidence>
<accession>A0ABR6ERM0</accession>
<organism evidence="1 2">
    <name type="scientific">Pedobacter gandavensis</name>
    <dbReference type="NCBI Taxonomy" id="2679963"/>
    <lineage>
        <taxon>Bacteria</taxon>
        <taxon>Pseudomonadati</taxon>
        <taxon>Bacteroidota</taxon>
        <taxon>Sphingobacteriia</taxon>
        <taxon>Sphingobacteriales</taxon>
        <taxon>Sphingobacteriaceae</taxon>
        <taxon>Pedobacter</taxon>
    </lineage>
</organism>
<dbReference type="Proteomes" id="UP000636110">
    <property type="component" value="Unassembled WGS sequence"/>
</dbReference>
<sequence length="106" mass="12397">MNQTDFDFSHKYDQFIAELNAAMNYRDSRGYLTLKSDNKLEDTFAELFTQYCDHPLPPTHRGALDDATIAYYYFCSATGRHGNLKLIVQKLGNKFIKNCEKRFNRN</sequence>
<proteinExistence type="predicted"/>
<dbReference type="RefSeq" id="WP_182952898.1">
    <property type="nucleotide sequence ID" value="NZ_WNXC01000001.1"/>
</dbReference>
<dbReference type="EMBL" id="WNXC01000001">
    <property type="protein sequence ID" value="MBB2147631.1"/>
    <property type="molecule type" value="Genomic_DNA"/>
</dbReference>
<name>A0ABR6ERM0_9SPHI</name>
<evidence type="ECO:0000313" key="2">
    <source>
        <dbReference type="Proteomes" id="UP000636110"/>
    </source>
</evidence>
<keyword evidence="2" id="KW-1185">Reference proteome</keyword>
<protein>
    <submittedName>
        <fullName evidence="1">Uncharacterized protein</fullName>
    </submittedName>
</protein>
<reference evidence="1 2" key="1">
    <citation type="submission" date="2019-11" db="EMBL/GenBank/DDBJ databases">
        <title>Description of Pedobacter sp. LMG 31462T.</title>
        <authorList>
            <person name="Carlier A."/>
            <person name="Qi S."/>
            <person name="Vandamme P."/>
        </authorList>
    </citation>
    <scope>NUCLEOTIDE SEQUENCE [LARGE SCALE GENOMIC DNA]</scope>
    <source>
        <strain evidence="1 2">LMG 31462</strain>
    </source>
</reference>